<dbReference type="PANTHER" id="PTHR35995:SF1">
    <property type="entry name" value="OS04G0690500 PROTEIN"/>
    <property type="match status" value="1"/>
</dbReference>
<keyword evidence="2" id="KW-1185">Reference proteome</keyword>
<gene>
    <name evidence="1" type="ORF">B456_009G245700</name>
</gene>
<dbReference type="InterPro" id="IPR008004">
    <property type="entry name" value="OCTOPUS-like"/>
</dbReference>
<evidence type="ECO:0000313" key="1">
    <source>
        <dbReference type="EMBL" id="KJB59224.1"/>
    </source>
</evidence>
<dbReference type="EMBL" id="CM001748">
    <property type="protein sequence ID" value="KJB59224.1"/>
    <property type="molecule type" value="Genomic_DNA"/>
</dbReference>
<dbReference type="PANTHER" id="PTHR35995">
    <property type="entry name" value="OS04G0690500 PROTEIN"/>
    <property type="match status" value="1"/>
</dbReference>
<dbReference type="Pfam" id="PF05340">
    <property type="entry name" value="DUF740"/>
    <property type="match status" value="1"/>
</dbReference>
<reference evidence="1 2" key="1">
    <citation type="journal article" date="2012" name="Nature">
        <title>Repeated polyploidization of Gossypium genomes and the evolution of spinnable cotton fibres.</title>
        <authorList>
            <person name="Paterson A.H."/>
            <person name="Wendel J.F."/>
            <person name="Gundlach H."/>
            <person name="Guo H."/>
            <person name="Jenkins J."/>
            <person name="Jin D."/>
            <person name="Llewellyn D."/>
            <person name="Showmaker K.C."/>
            <person name="Shu S."/>
            <person name="Udall J."/>
            <person name="Yoo M.J."/>
            <person name="Byers R."/>
            <person name="Chen W."/>
            <person name="Doron-Faigenboim A."/>
            <person name="Duke M.V."/>
            <person name="Gong L."/>
            <person name="Grimwood J."/>
            <person name="Grover C."/>
            <person name="Grupp K."/>
            <person name="Hu G."/>
            <person name="Lee T.H."/>
            <person name="Li J."/>
            <person name="Lin L."/>
            <person name="Liu T."/>
            <person name="Marler B.S."/>
            <person name="Page J.T."/>
            <person name="Roberts A.W."/>
            <person name="Romanel E."/>
            <person name="Sanders W.S."/>
            <person name="Szadkowski E."/>
            <person name="Tan X."/>
            <person name="Tang H."/>
            <person name="Xu C."/>
            <person name="Wang J."/>
            <person name="Wang Z."/>
            <person name="Zhang D."/>
            <person name="Zhang L."/>
            <person name="Ashrafi H."/>
            <person name="Bedon F."/>
            <person name="Bowers J.E."/>
            <person name="Brubaker C.L."/>
            <person name="Chee P.W."/>
            <person name="Das S."/>
            <person name="Gingle A.R."/>
            <person name="Haigler C.H."/>
            <person name="Harker D."/>
            <person name="Hoffmann L.V."/>
            <person name="Hovav R."/>
            <person name="Jones D.C."/>
            <person name="Lemke C."/>
            <person name="Mansoor S."/>
            <person name="ur Rahman M."/>
            <person name="Rainville L.N."/>
            <person name="Rambani A."/>
            <person name="Reddy U.K."/>
            <person name="Rong J.K."/>
            <person name="Saranga Y."/>
            <person name="Scheffler B.E."/>
            <person name="Scheffler J.A."/>
            <person name="Stelly D.M."/>
            <person name="Triplett B.A."/>
            <person name="Van Deynze A."/>
            <person name="Vaslin M.F."/>
            <person name="Waghmare V.N."/>
            <person name="Walford S.A."/>
            <person name="Wright R.J."/>
            <person name="Zaki E.A."/>
            <person name="Zhang T."/>
            <person name="Dennis E.S."/>
            <person name="Mayer K.F."/>
            <person name="Peterson D.G."/>
            <person name="Rokhsar D.S."/>
            <person name="Wang X."/>
            <person name="Schmutz J."/>
        </authorList>
    </citation>
    <scope>NUCLEOTIDE SEQUENCE [LARGE SCALE GENOMIC DNA]</scope>
</reference>
<proteinExistence type="predicted"/>
<evidence type="ECO:0000313" key="2">
    <source>
        <dbReference type="Proteomes" id="UP000032304"/>
    </source>
</evidence>
<organism evidence="1 2">
    <name type="scientific">Gossypium raimondii</name>
    <name type="common">Peruvian cotton</name>
    <name type="synonym">Gossypium klotzschianum subsp. raimondii</name>
    <dbReference type="NCBI Taxonomy" id="29730"/>
    <lineage>
        <taxon>Eukaryota</taxon>
        <taxon>Viridiplantae</taxon>
        <taxon>Streptophyta</taxon>
        <taxon>Embryophyta</taxon>
        <taxon>Tracheophyta</taxon>
        <taxon>Spermatophyta</taxon>
        <taxon>Magnoliopsida</taxon>
        <taxon>eudicotyledons</taxon>
        <taxon>Gunneridae</taxon>
        <taxon>Pentapetalae</taxon>
        <taxon>rosids</taxon>
        <taxon>malvids</taxon>
        <taxon>Malvales</taxon>
        <taxon>Malvaceae</taxon>
        <taxon>Malvoideae</taxon>
        <taxon>Gossypium</taxon>
    </lineage>
</organism>
<dbReference type="AlphaFoldDB" id="A0A0D2TQV0"/>
<dbReference type="Gramene" id="KJB59224">
    <property type="protein sequence ID" value="KJB59224"/>
    <property type="gene ID" value="B456_009G245700"/>
</dbReference>
<dbReference type="Proteomes" id="UP000032304">
    <property type="component" value="Chromosome 9"/>
</dbReference>
<protein>
    <submittedName>
        <fullName evidence="1">Uncharacterized protein</fullName>
    </submittedName>
</protein>
<sequence>MMNGYREDNSCCYFHPKQVVIGVCPLCLNERLLVLASKQGQRSSSSSSTRAGRSRFLQGVSQKKPHIYLPNIFAFGSLLNRPQPHLNHLKPQDFDDHDASTSQEGISISTGSCKNWVFFLGTHLSQSSSKRMGLVHGKKAKFQRYHLSIAACRGRPA</sequence>
<accession>A0A0D2TQV0</accession>
<name>A0A0D2TQV0_GOSRA</name>